<evidence type="ECO:0000256" key="1">
    <source>
        <dbReference type="ARBA" id="ARBA00005952"/>
    </source>
</evidence>
<evidence type="ECO:0000313" key="8">
    <source>
        <dbReference type="EMBL" id="MBC5663573.1"/>
    </source>
</evidence>
<dbReference type="GO" id="GO:0031564">
    <property type="term" value="P:transcription antitermination"/>
    <property type="evidence" value="ECO:0007669"/>
    <property type="project" value="UniProtKB-KW"/>
</dbReference>
<dbReference type="GO" id="GO:0006353">
    <property type="term" value="P:DNA-templated transcription termination"/>
    <property type="evidence" value="ECO:0007669"/>
    <property type="project" value="UniProtKB-UniRule"/>
</dbReference>
<dbReference type="PANTHER" id="PTHR11078">
    <property type="entry name" value="N UTILIZATION SUBSTANCE PROTEIN B-RELATED"/>
    <property type="match status" value="1"/>
</dbReference>
<evidence type="ECO:0000256" key="5">
    <source>
        <dbReference type="ARBA" id="ARBA00023163"/>
    </source>
</evidence>
<accession>A0A8I0AQX6</accession>
<evidence type="ECO:0000256" key="6">
    <source>
        <dbReference type="HAMAP-Rule" id="MF_00073"/>
    </source>
</evidence>
<keyword evidence="2 6" id="KW-0889">Transcription antitermination</keyword>
<feature type="domain" description="NusB/RsmB/TIM44" evidence="7">
    <location>
        <begin position="5"/>
        <end position="143"/>
    </location>
</feature>
<dbReference type="GO" id="GO:0003723">
    <property type="term" value="F:RNA binding"/>
    <property type="evidence" value="ECO:0007669"/>
    <property type="project" value="UniProtKB-UniRule"/>
</dbReference>
<dbReference type="EMBL" id="JACOOX010000006">
    <property type="protein sequence ID" value="MBC5663573.1"/>
    <property type="molecule type" value="Genomic_DNA"/>
</dbReference>
<dbReference type="InterPro" id="IPR035926">
    <property type="entry name" value="NusB-like_sf"/>
</dbReference>
<dbReference type="Proteomes" id="UP000615234">
    <property type="component" value="Unassembled WGS sequence"/>
</dbReference>
<dbReference type="NCBIfam" id="TIGR01951">
    <property type="entry name" value="nusB"/>
    <property type="match status" value="1"/>
</dbReference>
<evidence type="ECO:0000259" key="7">
    <source>
        <dbReference type="Pfam" id="PF01029"/>
    </source>
</evidence>
<dbReference type="Pfam" id="PF01029">
    <property type="entry name" value="NusB"/>
    <property type="match status" value="1"/>
</dbReference>
<protein>
    <recommendedName>
        <fullName evidence="6">Transcription antitermination protein NusB</fullName>
    </recommendedName>
    <alternativeName>
        <fullName evidence="6">Antitermination factor NusB</fullName>
    </alternativeName>
</protein>
<dbReference type="PANTHER" id="PTHR11078:SF3">
    <property type="entry name" value="ANTITERMINATION NUSB DOMAIN-CONTAINING PROTEIN"/>
    <property type="match status" value="1"/>
</dbReference>
<comment type="similarity">
    <text evidence="1 6">Belongs to the NusB family.</text>
</comment>
<keyword evidence="3 6" id="KW-0694">RNA-binding</keyword>
<sequence length="144" mass="16352">MTRREIRETVFKILFSLEFNDISEIREEAELELEHASLYDEDDNKMDAVAMTEEEKAYVIDRVEAVVAHITEIDETISGISQGWKLGRIGKAELAILRLAVYEIKFDEDIPVKVAINEAVELAKTYCDVEAKSFINALLAKLAD</sequence>
<comment type="function">
    <text evidence="6">Involved in transcription antitermination. Required for transcription of ribosomal RNA (rRNA) genes. Binds specifically to the boxA antiterminator sequence of the ribosomal RNA (rrn) operons.</text>
</comment>
<evidence type="ECO:0000256" key="4">
    <source>
        <dbReference type="ARBA" id="ARBA00023015"/>
    </source>
</evidence>
<keyword evidence="9" id="KW-1185">Reference proteome</keyword>
<dbReference type="InterPro" id="IPR011605">
    <property type="entry name" value="NusB_fam"/>
</dbReference>
<dbReference type="HAMAP" id="MF_00073">
    <property type="entry name" value="NusB"/>
    <property type="match status" value="1"/>
</dbReference>
<keyword evidence="4 6" id="KW-0805">Transcription regulation</keyword>
<dbReference type="SUPFAM" id="SSF48013">
    <property type="entry name" value="NusB-like"/>
    <property type="match status" value="1"/>
</dbReference>
<dbReference type="GO" id="GO:0005829">
    <property type="term" value="C:cytosol"/>
    <property type="evidence" value="ECO:0007669"/>
    <property type="project" value="TreeGrafter"/>
</dbReference>
<organism evidence="8 9">
    <name type="scientific">Coprococcus hominis</name>
    <name type="common">ex Liu et al. 2022</name>
    <dbReference type="NCBI Taxonomy" id="2763039"/>
    <lineage>
        <taxon>Bacteria</taxon>
        <taxon>Bacillati</taxon>
        <taxon>Bacillota</taxon>
        <taxon>Clostridia</taxon>
        <taxon>Lachnospirales</taxon>
        <taxon>Lachnospiraceae</taxon>
        <taxon>Coprococcus</taxon>
    </lineage>
</organism>
<dbReference type="AlphaFoldDB" id="A0A8I0AQX6"/>
<evidence type="ECO:0000313" key="9">
    <source>
        <dbReference type="Proteomes" id="UP000615234"/>
    </source>
</evidence>
<dbReference type="RefSeq" id="WP_021944759.1">
    <property type="nucleotide sequence ID" value="NZ_JACOOX010000006.1"/>
</dbReference>
<proteinExistence type="inferred from homology"/>
<evidence type="ECO:0000256" key="3">
    <source>
        <dbReference type="ARBA" id="ARBA00022884"/>
    </source>
</evidence>
<keyword evidence="5 6" id="KW-0804">Transcription</keyword>
<comment type="caution">
    <text evidence="8">The sequence shown here is derived from an EMBL/GenBank/DDBJ whole genome shotgun (WGS) entry which is preliminary data.</text>
</comment>
<name>A0A8I0AQX6_9FIRM</name>
<dbReference type="InterPro" id="IPR006027">
    <property type="entry name" value="NusB_RsmB_TIM44"/>
</dbReference>
<reference evidence="8 9" key="1">
    <citation type="submission" date="2020-08" db="EMBL/GenBank/DDBJ databases">
        <title>Genome public.</title>
        <authorList>
            <person name="Liu C."/>
            <person name="Sun Q."/>
        </authorList>
    </citation>
    <scope>NUCLEOTIDE SEQUENCE [LARGE SCALE GENOMIC DNA]</scope>
    <source>
        <strain evidence="8 9">NSJ-10</strain>
    </source>
</reference>
<gene>
    <name evidence="6 8" type="primary">nusB</name>
    <name evidence="8" type="ORF">H8S09_11950</name>
</gene>
<dbReference type="Gene3D" id="1.10.940.10">
    <property type="entry name" value="NusB-like"/>
    <property type="match status" value="1"/>
</dbReference>
<evidence type="ECO:0000256" key="2">
    <source>
        <dbReference type="ARBA" id="ARBA00022814"/>
    </source>
</evidence>